<evidence type="ECO:0000313" key="3">
    <source>
        <dbReference type="Proteomes" id="UP000054567"/>
    </source>
</evidence>
<accession>A0A0J6F375</accession>
<reference evidence="3" key="3">
    <citation type="journal article" date="2010" name="Genome Res.">
        <title>Population genomic sequencing of Coccidioides fungi reveals recent hybridization and transposon control.</title>
        <authorList>
            <person name="Neafsey D.E."/>
            <person name="Barker B.M."/>
            <person name="Sharpton T.J."/>
            <person name="Stajich J.E."/>
            <person name="Park D.J."/>
            <person name="Whiston E."/>
            <person name="Hung C.-Y."/>
            <person name="McMahan C."/>
            <person name="White J."/>
            <person name="Sykes S."/>
            <person name="Heiman D."/>
            <person name="Young S."/>
            <person name="Zeng Q."/>
            <person name="Abouelleil A."/>
            <person name="Aftuck L."/>
            <person name="Bessette D."/>
            <person name="Brown A."/>
            <person name="FitzGerald M."/>
            <person name="Lui A."/>
            <person name="Macdonald J.P."/>
            <person name="Priest M."/>
            <person name="Orbach M.J."/>
            <person name="Galgiani J.N."/>
            <person name="Kirkland T.N."/>
            <person name="Cole G.T."/>
            <person name="Birren B.W."/>
            <person name="Henn M.R."/>
            <person name="Taylor J.W."/>
            <person name="Rounsley S.D."/>
        </authorList>
    </citation>
    <scope>NUCLEOTIDE SEQUENCE [LARGE SCALE GENOMIC DNA]</scope>
    <source>
        <strain evidence="3">RMSCC 3488</strain>
    </source>
</reference>
<feature type="compositionally biased region" description="Basic residues" evidence="1">
    <location>
        <begin position="53"/>
        <end position="63"/>
    </location>
</feature>
<sequence>MVVLRRVSPIFVAGRNQPSKQASSSLQRELRRAEEQISTSLAGSMAEREDRREKRRKQRKAERIRREAGWLEGEEREEKGKMCQASHTDGGIGHETRDGCSSASSGFTIREPGEDPSPEVGLQRRSGHTPGCALCSIFLEKEVGLVCPGPTRMRETRAAQVGVGLTEAEDGMKDRFRSDEQPKQTRTSFEDASRDAGSGLYFGRQPR</sequence>
<feature type="compositionally biased region" description="Basic and acidic residues" evidence="1">
    <location>
        <begin position="170"/>
        <end position="194"/>
    </location>
</feature>
<gene>
    <name evidence="2" type="ORF">CPAG_03695</name>
</gene>
<organism evidence="2 3">
    <name type="scientific">Coccidioides posadasii RMSCC 3488</name>
    <dbReference type="NCBI Taxonomy" id="454284"/>
    <lineage>
        <taxon>Eukaryota</taxon>
        <taxon>Fungi</taxon>
        <taxon>Dikarya</taxon>
        <taxon>Ascomycota</taxon>
        <taxon>Pezizomycotina</taxon>
        <taxon>Eurotiomycetes</taxon>
        <taxon>Eurotiomycetidae</taxon>
        <taxon>Onygenales</taxon>
        <taxon>Onygenaceae</taxon>
        <taxon>Coccidioides</taxon>
    </lineage>
</organism>
<dbReference type="AlphaFoldDB" id="A0A0J6F375"/>
<dbReference type="EMBL" id="DS268110">
    <property type="protein sequence ID" value="KMM67361.1"/>
    <property type="molecule type" value="Genomic_DNA"/>
</dbReference>
<reference evidence="2 3" key="1">
    <citation type="submission" date="2007-06" db="EMBL/GenBank/DDBJ databases">
        <title>The Genome Sequence of Coccidioides posadasii RMSCC_3488.</title>
        <authorList>
            <consortium name="Coccidioides Genome Resources Consortium"/>
            <consortium name="The Broad Institute Genome Sequencing Platform"/>
            <person name="Henn M.R."/>
            <person name="Sykes S."/>
            <person name="Young S."/>
            <person name="Jaffe D."/>
            <person name="Berlin A."/>
            <person name="Alvarez P."/>
            <person name="Butler J."/>
            <person name="Gnerre S."/>
            <person name="Grabherr M."/>
            <person name="Mauceli E."/>
            <person name="Brockman W."/>
            <person name="Kodira C."/>
            <person name="Alvarado L."/>
            <person name="Zeng Q."/>
            <person name="Crawford M."/>
            <person name="Antoine C."/>
            <person name="Devon K."/>
            <person name="Galgiani J."/>
            <person name="Orsborn K."/>
            <person name="Lewis M.L."/>
            <person name="Nusbaum C."/>
            <person name="Galagan J."/>
            <person name="Birren B."/>
        </authorList>
    </citation>
    <scope>NUCLEOTIDE SEQUENCE [LARGE SCALE GENOMIC DNA]</scope>
    <source>
        <strain evidence="2 3">RMSCC 3488</strain>
    </source>
</reference>
<evidence type="ECO:0000313" key="2">
    <source>
        <dbReference type="EMBL" id="KMM67361.1"/>
    </source>
</evidence>
<feature type="region of interest" description="Disordered" evidence="1">
    <location>
        <begin position="166"/>
        <end position="207"/>
    </location>
</feature>
<protein>
    <submittedName>
        <fullName evidence="2">Uncharacterized protein</fullName>
    </submittedName>
</protein>
<feature type="region of interest" description="Disordered" evidence="1">
    <location>
        <begin position="1"/>
        <end position="126"/>
    </location>
</feature>
<feature type="compositionally biased region" description="Polar residues" evidence="1">
    <location>
        <begin position="16"/>
        <end position="27"/>
    </location>
</feature>
<dbReference type="Proteomes" id="UP000054567">
    <property type="component" value="Unassembled WGS sequence"/>
</dbReference>
<evidence type="ECO:0000256" key="1">
    <source>
        <dbReference type="SAM" id="MobiDB-lite"/>
    </source>
</evidence>
<reference evidence="3" key="2">
    <citation type="journal article" date="2009" name="Genome Res.">
        <title>Comparative genomic analyses of the human fungal pathogens Coccidioides and their relatives.</title>
        <authorList>
            <person name="Sharpton T.J."/>
            <person name="Stajich J.E."/>
            <person name="Rounsley S.D."/>
            <person name="Gardner M.J."/>
            <person name="Wortman J.R."/>
            <person name="Jordar V.S."/>
            <person name="Maiti R."/>
            <person name="Kodira C.D."/>
            <person name="Neafsey D.E."/>
            <person name="Zeng Q."/>
            <person name="Hung C.-Y."/>
            <person name="McMahan C."/>
            <person name="Muszewska A."/>
            <person name="Grynberg M."/>
            <person name="Mandel M.A."/>
            <person name="Kellner E.M."/>
            <person name="Barker B.M."/>
            <person name="Galgiani J.N."/>
            <person name="Orbach M.J."/>
            <person name="Kirkland T.N."/>
            <person name="Cole G.T."/>
            <person name="Henn M.R."/>
            <person name="Birren B.W."/>
            <person name="Taylor J.W."/>
        </authorList>
    </citation>
    <scope>NUCLEOTIDE SEQUENCE [LARGE SCALE GENOMIC DNA]</scope>
    <source>
        <strain evidence="3">RMSCC 3488</strain>
    </source>
</reference>
<dbReference type="VEuPathDB" id="FungiDB:CPAG_03695"/>
<proteinExistence type="predicted"/>
<name>A0A0J6F375_COCPO</name>